<evidence type="ECO:0000313" key="3">
    <source>
        <dbReference type="Proteomes" id="UP000294830"/>
    </source>
</evidence>
<keyword evidence="1" id="KW-0812">Transmembrane</keyword>
<dbReference type="RefSeq" id="WP_131840234.1">
    <property type="nucleotide sequence ID" value="NZ_SLWB01000016.1"/>
</dbReference>
<protein>
    <submittedName>
        <fullName evidence="2">Uncharacterized protein</fullName>
    </submittedName>
</protein>
<feature type="transmembrane region" description="Helical" evidence="1">
    <location>
        <begin position="26"/>
        <end position="43"/>
    </location>
</feature>
<dbReference type="EMBL" id="SLWB01000016">
    <property type="protein sequence ID" value="TCN63067.1"/>
    <property type="molecule type" value="Genomic_DNA"/>
</dbReference>
<organism evidence="2 3">
    <name type="scientific">Acetobacteroides hydrogenigenes</name>
    <dbReference type="NCBI Taxonomy" id="979970"/>
    <lineage>
        <taxon>Bacteria</taxon>
        <taxon>Pseudomonadati</taxon>
        <taxon>Bacteroidota</taxon>
        <taxon>Bacteroidia</taxon>
        <taxon>Bacteroidales</taxon>
        <taxon>Rikenellaceae</taxon>
        <taxon>Acetobacteroides</taxon>
    </lineage>
</organism>
<sequence length="74" mass="8775">MFRKIHVKLKALAVPLQKGWKENGNIIAFICFGTLTVKYILRWNEEKHLDLVVYGIASIVFLIRHIKYKRGYRD</sequence>
<dbReference type="Proteomes" id="UP000294830">
    <property type="component" value="Unassembled WGS sequence"/>
</dbReference>
<comment type="caution">
    <text evidence="2">The sequence shown here is derived from an EMBL/GenBank/DDBJ whole genome shotgun (WGS) entry which is preliminary data.</text>
</comment>
<reference evidence="2 3" key="1">
    <citation type="submission" date="2019-03" db="EMBL/GenBank/DDBJ databases">
        <title>Genomic Encyclopedia of Archaeal and Bacterial Type Strains, Phase II (KMG-II): from individual species to whole genera.</title>
        <authorList>
            <person name="Goeker M."/>
        </authorList>
    </citation>
    <scope>NUCLEOTIDE SEQUENCE [LARGE SCALE GENOMIC DNA]</scope>
    <source>
        <strain evidence="2 3">RL-C</strain>
    </source>
</reference>
<gene>
    <name evidence="2" type="ORF">CLV25_11645</name>
</gene>
<keyword evidence="1" id="KW-1133">Transmembrane helix</keyword>
<accession>A0A4R2E680</accession>
<evidence type="ECO:0000256" key="1">
    <source>
        <dbReference type="SAM" id="Phobius"/>
    </source>
</evidence>
<evidence type="ECO:0000313" key="2">
    <source>
        <dbReference type="EMBL" id="TCN63067.1"/>
    </source>
</evidence>
<keyword evidence="1" id="KW-0472">Membrane</keyword>
<dbReference type="AlphaFoldDB" id="A0A4R2E680"/>
<keyword evidence="3" id="KW-1185">Reference proteome</keyword>
<name>A0A4R2E680_9BACT</name>
<proteinExistence type="predicted"/>
<feature type="transmembrane region" description="Helical" evidence="1">
    <location>
        <begin position="49"/>
        <end position="66"/>
    </location>
</feature>